<evidence type="ECO:0000313" key="1">
    <source>
        <dbReference type="EMBL" id="EWM25085.1"/>
    </source>
</evidence>
<protein>
    <submittedName>
        <fullName evidence="1">Uncharacterized protein</fullName>
    </submittedName>
</protein>
<keyword evidence="2" id="KW-1185">Reference proteome</keyword>
<reference evidence="1 2" key="1">
    <citation type="journal article" date="2014" name="Mol. Plant">
        <title>Chromosome Scale Genome Assembly and Transcriptome Profiling of Nannochloropsis gaditana in Nitrogen Depletion.</title>
        <authorList>
            <person name="Corteggiani Carpinelli E."/>
            <person name="Telatin A."/>
            <person name="Vitulo N."/>
            <person name="Forcato C."/>
            <person name="D'Angelo M."/>
            <person name="Schiavon R."/>
            <person name="Vezzi A."/>
            <person name="Giacometti G.M."/>
            <person name="Morosinotto T."/>
            <person name="Valle G."/>
        </authorList>
    </citation>
    <scope>NUCLEOTIDE SEQUENCE [LARGE SCALE GENOMIC DNA]</scope>
    <source>
        <strain evidence="1 2">B-31</strain>
    </source>
</reference>
<sequence length="66" mass="6975">MHESNSVIGFELVRSTGIQDPSFASFESSGFGSSPELTPAVSENKLIWFPGSIMSDAAVSLSPARI</sequence>
<comment type="caution">
    <text evidence="1">The sequence shown here is derived from an EMBL/GenBank/DDBJ whole genome shotgun (WGS) entry which is preliminary data.</text>
</comment>
<organism evidence="1 2">
    <name type="scientific">Nannochloropsis gaditana</name>
    <dbReference type="NCBI Taxonomy" id="72520"/>
    <lineage>
        <taxon>Eukaryota</taxon>
        <taxon>Sar</taxon>
        <taxon>Stramenopiles</taxon>
        <taxon>Ochrophyta</taxon>
        <taxon>Eustigmatophyceae</taxon>
        <taxon>Eustigmatales</taxon>
        <taxon>Monodopsidaceae</taxon>
        <taxon>Nannochloropsis</taxon>
    </lineage>
</organism>
<evidence type="ECO:0000313" key="2">
    <source>
        <dbReference type="Proteomes" id="UP000019335"/>
    </source>
</evidence>
<proteinExistence type="predicted"/>
<gene>
    <name evidence="1" type="ORF">Naga_100016g63</name>
</gene>
<dbReference type="AlphaFoldDB" id="W7TDN5"/>
<name>W7TDN5_9STRA</name>
<dbReference type="Proteomes" id="UP000019335">
    <property type="component" value="Chromosome 12"/>
</dbReference>
<dbReference type="EMBL" id="AZIL01001059">
    <property type="protein sequence ID" value="EWM25085.1"/>
    <property type="molecule type" value="Genomic_DNA"/>
</dbReference>
<accession>W7TDN5</accession>